<dbReference type="Proteomes" id="UP000694843">
    <property type="component" value="Unplaced"/>
</dbReference>
<dbReference type="GeneID" id="108678151"/>
<keyword evidence="3" id="KW-1185">Reference proteome</keyword>
<name>A0A8B7P747_HYAAZ</name>
<dbReference type="RefSeq" id="XP_018021989.1">
    <property type="nucleotide sequence ID" value="XM_018166500.2"/>
</dbReference>
<evidence type="ECO:0000313" key="4">
    <source>
        <dbReference type="RefSeq" id="XP_018021989.1"/>
    </source>
</evidence>
<keyword evidence="2" id="KW-0472">Membrane</keyword>
<feature type="transmembrane region" description="Helical" evidence="2">
    <location>
        <begin position="523"/>
        <end position="542"/>
    </location>
</feature>
<sequence length="544" mass="60084">MDCITDVSRLQIMITEHSGASHYFQSDPNVEDLWSEEPRCFLIFRPKGNYVTFLKRGFVDRADEADGEYIHRVNIYNGYGLIMMNSPADRTENSSKSKIDPQLKSTPILGVRSEVSSRPRNNLNNLIIHSKSICCQKIFSNKRTDSPTNSANYLFYSRLNSPSKINTDFDQIKRHFKFPPNLGARIEDLNERLKALNAKKLNVYLNKNSKTLKLSGKGRFCTEKQAAFSRNKLELINSIPRNPRRIESSKEILQTKSENCKGSQRRNLRSVLNILGKLNLNDYARTTSQGGYCLWKFLMWSFIFATFIVHGGALRCLKCNSLVDGDCIAGRGAAVTCNDTERYCAVLAGYLGLKEGAALVVIRACSPVDLTNRCHFVSAITKSAGDARARDNQSTNAGTRGDRDAKAGTRGDRDANAGTLGDRDANARARDNQSANAGTRGDRDANAGTRGDRDANAGTRGDRDANAGTRDNRGTNAGTRISKDSSSVNCYRTCQSDLCNVHLMPYLASSGHFSGAPAFREGGLGFIACFVMMSLAVQILLIKR</sequence>
<protein>
    <submittedName>
        <fullName evidence="4">Uncharacterized protein LOC108678151</fullName>
    </submittedName>
</protein>
<keyword evidence="2" id="KW-1133">Transmembrane helix</keyword>
<evidence type="ECO:0000256" key="2">
    <source>
        <dbReference type="SAM" id="Phobius"/>
    </source>
</evidence>
<feature type="compositionally biased region" description="Basic and acidic residues" evidence="1">
    <location>
        <begin position="400"/>
        <end position="431"/>
    </location>
</feature>
<feature type="region of interest" description="Disordered" evidence="1">
    <location>
        <begin position="385"/>
        <end position="482"/>
    </location>
</feature>
<feature type="compositionally biased region" description="Basic and acidic residues" evidence="1">
    <location>
        <begin position="440"/>
        <end position="473"/>
    </location>
</feature>
<proteinExistence type="predicted"/>
<reference evidence="4" key="1">
    <citation type="submission" date="2025-08" db="UniProtKB">
        <authorList>
            <consortium name="RefSeq"/>
        </authorList>
    </citation>
    <scope>IDENTIFICATION</scope>
    <source>
        <tissue evidence="4">Whole organism</tissue>
    </source>
</reference>
<gene>
    <name evidence="4" type="primary">LOC108678151</name>
</gene>
<dbReference type="InterPro" id="IPR045860">
    <property type="entry name" value="Snake_toxin-like_sf"/>
</dbReference>
<evidence type="ECO:0000313" key="3">
    <source>
        <dbReference type="Proteomes" id="UP000694843"/>
    </source>
</evidence>
<dbReference type="AlphaFoldDB" id="A0A8B7P747"/>
<organism evidence="3 4">
    <name type="scientific">Hyalella azteca</name>
    <name type="common">Amphipod</name>
    <dbReference type="NCBI Taxonomy" id="294128"/>
    <lineage>
        <taxon>Eukaryota</taxon>
        <taxon>Metazoa</taxon>
        <taxon>Ecdysozoa</taxon>
        <taxon>Arthropoda</taxon>
        <taxon>Crustacea</taxon>
        <taxon>Multicrustacea</taxon>
        <taxon>Malacostraca</taxon>
        <taxon>Eumalacostraca</taxon>
        <taxon>Peracarida</taxon>
        <taxon>Amphipoda</taxon>
        <taxon>Senticaudata</taxon>
        <taxon>Talitrida</taxon>
        <taxon>Talitroidea</taxon>
        <taxon>Hyalellidae</taxon>
        <taxon>Hyalella</taxon>
    </lineage>
</organism>
<keyword evidence="2" id="KW-0812">Transmembrane</keyword>
<dbReference type="SUPFAM" id="SSF57302">
    <property type="entry name" value="Snake toxin-like"/>
    <property type="match status" value="1"/>
</dbReference>
<dbReference type="KEGG" id="hazt:108678151"/>
<evidence type="ECO:0000256" key="1">
    <source>
        <dbReference type="SAM" id="MobiDB-lite"/>
    </source>
</evidence>
<accession>A0A8B7P747</accession>